<evidence type="ECO:0000313" key="1">
    <source>
        <dbReference type="EMBL" id="NGO38623.1"/>
    </source>
</evidence>
<gene>
    <name evidence="1" type="ORF">G4L39_04300</name>
</gene>
<dbReference type="EMBL" id="JAAKYA010000024">
    <property type="protein sequence ID" value="NGO38623.1"/>
    <property type="molecule type" value="Genomic_DNA"/>
</dbReference>
<accession>A0A6M1RLV5</accession>
<dbReference type="Proteomes" id="UP000477311">
    <property type="component" value="Unassembled WGS sequence"/>
</dbReference>
<evidence type="ECO:0000313" key="2">
    <source>
        <dbReference type="Proteomes" id="UP000477311"/>
    </source>
</evidence>
<protein>
    <submittedName>
        <fullName evidence="1">Uncharacterized protein</fullName>
    </submittedName>
</protein>
<organism evidence="1 2">
    <name type="scientific">Limisphaera ngatamarikiensis</name>
    <dbReference type="NCBI Taxonomy" id="1324935"/>
    <lineage>
        <taxon>Bacteria</taxon>
        <taxon>Pseudomonadati</taxon>
        <taxon>Verrucomicrobiota</taxon>
        <taxon>Verrucomicrobiia</taxon>
        <taxon>Limisphaerales</taxon>
        <taxon>Limisphaeraceae</taxon>
        <taxon>Limisphaera</taxon>
    </lineage>
</organism>
<name>A0A6M1RLV5_9BACT</name>
<dbReference type="AlphaFoldDB" id="A0A6M1RLV5"/>
<comment type="caution">
    <text evidence="1">The sequence shown here is derived from an EMBL/GenBank/DDBJ whole genome shotgun (WGS) entry which is preliminary data.</text>
</comment>
<reference evidence="1 2" key="1">
    <citation type="submission" date="2020-02" db="EMBL/GenBank/DDBJ databases">
        <title>Draft genome sequence of Limisphaera ngatamarikiensis NGM72.4T, a thermophilic Verrucomicrobia grouped in subdivision 3.</title>
        <authorList>
            <person name="Carere C.R."/>
            <person name="Steen J."/>
            <person name="Hugenholtz P."/>
            <person name="Stott M.B."/>
        </authorList>
    </citation>
    <scope>NUCLEOTIDE SEQUENCE [LARGE SCALE GENOMIC DNA]</scope>
    <source>
        <strain evidence="1 2">NGM72.4</strain>
    </source>
</reference>
<keyword evidence="2" id="KW-1185">Reference proteome</keyword>
<sequence length="211" mass="23841">MNQRWLNHRGGDVPSGIFPRSPLFKLNAKAWVTHKKLASVTRQVVRSGAIEPVLMHKGADNFAVALATKLPSETAIASWDNRQAPPYRRGLSAYLTGGWLCPQANVCRSVPFPFRRSTKATKKDEDDHATPWDRDRCESGPYLLDHAYPQLMDYHRDVRRRCDNNEPTALLLAYALGNLTDAFAGGFQVIGAWQTYWLLLSNFDGYESSCW</sequence>
<proteinExistence type="predicted"/>